<sequence length="96" mass="11205">MIDDEKDLGVAMALLERFTTQTLPRALGIKERVDRGELLSERDIDFLQTLTERAEEIRPLVERHVEYQDVYAKAVHLYKEITERALLNEEKSSPFT</sequence>
<dbReference type="AlphaFoldDB" id="A0A1H2TQU5"/>
<name>A0A1H2TQU5_9PROT</name>
<reference evidence="1 2" key="1">
    <citation type="submission" date="2016-10" db="EMBL/GenBank/DDBJ databases">
        <authorList>
            <person name="de Groot N.N."/>
        </authorList>
    </citation>
    <scope>NUCLEOTIDE SEQUENCE [LARGE SCALE GENOMIC DNA]</scope>
    <source>
        <strain evidence="1 2">Nm110</strain>
    </source>
</reference>
<dbReference type="EMBL" id="FNNH01000012">
    <property type="protein sequence ID" value="SDW46293.1"/>
    <property type="molecule type" value="Genomic_DNA"/>
</dbReference>
<accession>A0A1H2TQU5</accession>
<gene>
    <name evidence="1" type="ORF">SAMN05421882_101225</name>
</gene>
<dbReference type="RefSeq" id="WP_074666552.1">
    <property type="nucleotide sequence ID" value="NZ_FNNH01000012.1"/>
</dbReference>
<organism evidence="1 2">
    <name type="scientific">Nitrosomonas communis</name>
    <dbReference type="NCBI Taxonomy" id="44574"/>
    <lineage>
        <taxon>Bacteria</taxon>
        <taxon>Pseudomonadati</taxon>
        <taxon>Pseudomonadota</taxon>
        <taxon>Betaproteobacteria</taxon>
        <taxon>Nitrosomonadales</taxon>
        <taxon>Nitrosomonadaceae</taxon>
        <taxon>Nitrosomonas</taxon>
    </lineage>
</organism>
<evidence type="ECO:0000313" key="2">
    <source>
        <dbReference type="Proteomes" id="UP000183454"/>
    </source>
</evidence>
<dbReference type="Proteomes" id="UP000183454">
    <property type="component" value="Unassembled WGS sequence"/>
</dbReference>
<protein>
    <submittedName>
        <fullName evidence="1">Uncharacterized protein</fullName>
    </submittedName>
</protein>
<proteinExistence type="predicted"/>
<evidence type="ECO:0000313" key="1">
    <source>
        <dbReference type="EMBL" id="SDW46293.1"/>
    </source>
</evidence>